<dbReference type="AlphaFoldDB" id="A0A101M172"/>
<keyword evidence="1" id="KW-0496">Mitochondrion</keyword>
<protein>
    <submittedName>
        <fullName evidence="1">Uncharacterized protein</fullName>
    </submittedName>
</protein>
<gene>
    <name evidence="1" type="ORF">ABT39_MTgene3669</name>
</gene>
<sequence length="49" mass="5435">MLQNYIFLIKKASYQVASPPALLLTVQVYFGLSRINLTAQSHGLLLTAQ</sequence>
<accession>A0A101M172</accession>
<dbReference type="EMBL" id="LKAM01000003">
    <property type="protein sequence ID" value="KUM49120.1"/>
    <property type="molecule type" value="Genomic_DNA"/>
</dbReference>
<evidence type="ECO:0000313" key="1">
    <source>
        <dbReference type="EMBL" id="KUM49120.1"/>
    </source>
</evidence>
<proteinExistence type="predicted"/>
<organism evidence="1">
    <name type="scientific">Picea glauca</name>
    <name type="common">White spruce</name>
    <name type="synonym">Pinus glauca</name>
    <dbReference type="NCBI Taxonomy" id="3330"/>
    <lineage>
        <taxon>Eukaryota</taxon>
        <taxon>Viridiplantae</taxon>
        <taxon>Streptophyta</taxon>
        <taxon>Embryophyta</taxon>
        <taxon>Tracheophyta</taxon>
        <taxon>Spermatophyta</taxon>
        <taxon>Pinopsida</taxon>
        <taxon>Pinidae</taxon>
        <taxon>Conifers I</taxon>
        <taxon>Pinales</taxon>
        <taxon>Pinaceae</taxon>
        <taxon>Picea</taxon>
    </lineage>
</organism>
<geneLocation type="mitochondrion" evidence="1"/>
<reference evidence="1" key="1">
    <citation type="journal article" date="2015" name="Genome Biol. Evol.">
        <title>Organellar Genomes of White Spruce (Picea glauca): Assembly and Annotation.</title>
        <authorList>
            <person name="Jackman S.D."/>
            <person name="Warren R.L."/>
            <person name="Gibb E.A."/>
            <person name="Vandervalk B.P."/>
            <person name="Mohamadi H."/>
            <person name="Chu J."/>
            <person name="Raymond A."/>
            <person name="Pleasance S."/>
            <person name="Coope R."/>
            <person name="Wildung M.R."/>
            <person name="Ritland C.E."/>
            <person name="Bousquet J."/>
            <person name="Jones S.J."/>
            <person name="Bohlmann J."/>
            <person name="Birol I."/>
        </authorList>
    </citation>
    <scope>NUCLEOTIDE SEQUENCE [LARGE SCALE GENOMIC DNA]</scope>
    <source>
        <tissue evidence="1">Flushing bud</tissue>
    </source>
</reference>
<name>A0A101M172_PICGL</name>
<comment type="caution">
    <text evidence="1">The sequence shown here is derived from an EMBL/GenBank/DDBJ whole genome shotgun (WGS) entry which is preliminary data.</text>
</comment>